<keyword evidence="1" id="KW-0472">Membrane</keyword>
<keyword evidence="1" id="KW-0812">Transmembrane</keyword>
<accession>A0ABY9VMK1</accession>
<evidence type="ECO:0000256" key="1">
    <source>
        <dbReference type="SAM" id="Phobius"/>
    </source>
</evidence>
<keyword evidence="3" id="KW-1185">Reference proteome</keyword>
<feature type="transmembrane region" description="Helical" evidence="1">
    <location>
        <begin position="83"/>
        <end position="103"/>
    </location>
</feature>
<sequence length="110" mass="12531">MYTYETFVTVGAFTLMRPVFFTLMILSILFFIIIILPKLRKRLLNGFSVVSLSFILGIITVQVTYYDAIIVDEIALGGDPTTFYLALVTLTLCVMNPILFYWINTKTVKS</sequence>
<organism evidence="2 3">
    <name type="scientific">Mesobacillus jeotgali</name>
    <dbReference type="NCBI Taxonomy" id="129985"/>
    <lineage>
        <taxon>Bacteria</taxon>
        <taxon>Bacillati</taxon>
        <taxon>Bacillota</taxon>
        <taxon>Bacilli</taxon>
        <taxon>Bacillales</taxon>
        <taxon>Bacillaceae</taxon>
        <taxon>Mesobacillus</taxon>
    </lineage>
</organism>
<dbReference type="Proteomes" id="UP001303324">
    <property type="component" value="Chromosome"/>
</dbReference>
<feature type="transmembrane region" description="Helical" evidence="1">
    <location>
        <begin position="43"/>
        <end position="63"/>
    </location>
</feature>
<name>A0ABY9VMK1_9BACI</name>
<keyword evidence="1" id="KW-1133">Transmembrane helix</keyword>
<gene>
    <name evidence="2" type="ORF">RH061_10000</name>
</gene>
<reference evidence="2 3" key="1">
    <citation type="submission" date="2023-09" db="EMBL/GenBank/DDBJ databases">
        <title>Microbial mechanism of fulvic acid promoting antimony reduction mineralization in rice fields.</title>
        <authorList>
            <person name="Chen G."/>
            <person name="Lan J."/>
        </authorList>
    </citation>
    <scope>NUCLEOTIDE SEQUENCE [LARGE SCALE GENOMIC DNA]</scope>
    <source>
        <strain evidence="2 3">PS1</strain>
    </source>
</reference>
<protein>
    <submittedName>
        <fullName evidence="2">Uncharacterized protein</fullName>
    </submittedName>
</protein>
<feature type="transmembrane region" description="Helical" evidence="1">
    <location>
        <begin position="15"/>
        <end position="36"/>
    </location>
</feature>
<evidence type="ECO:0000313" key="3">
    <source>
        <dbReference type="Proteomes" id="UP001303324"/>
    </source>
</evidence>
<dbReference type="RefSeq" id="WP_311075759.1">
    <property type="nucleotide sequence ID" value="NZ_CP134494.1"/>
</dbReference>
<evidence type="ECO:0000313" key="2">
    <source>
        <dbReference type="EMBL" id="WNF24788.1"/>
    </source>
</evidence>
<proteinExistence type="predicted"/>
<dbReference type="EMBL" id="CP134494">
    <property type="protein sequence ID" value="WNF24788.1"/>
    <property type="molecule type" value="Genomic_DNA"/>
</dbReference>